<proteinExistence type="predicted"/>
<evidence type="ECO:0000313" key="2">
    <source>
        <dbReference type="Proteomes" id="UP000254400"/>
    </source>
</evidence>
<protein>
    <submittedName>
        <fullName evidence="1">Phosphoribosylformylglycinamidine synthase II</fullName>
        <ecNumber evidence="1">6.3.5.3</ecNumber>
    </submittedName>
</protein>
<dbReference type="RefSeq" id="WP_017428028.1">
    <property type="nucleotide sequence ID" value="NZ_CP023711.1"/>
</dbReference>
<sequence length="241" mass="26163">MTRPRVKLDVTDGRWIVGFDGNGPEGESTGVPSAQPVQWTGPVPVLNLEERGAWLEQLKAEPLDIYRLLKGEACLSLDEIVQLAAETAVSSRENGVGAVEDVKEALQAGLKNEPQHCPALIGMTPEELLEYVFSAWAGELSHVQRTSPALEPTSRAEGGRSGSAAISEWIAESAAEGALHRPGAGFHAIEIHLPQKLAFKKETDITSLLPRLPRAEEALKLIRERVAERARAAIPQKRHNP</sequence>
<reference evidence="1 2" key="1">
    <citation type="submission" date="2018-06" db="EMBL/GenBank/DDBJ databases">
        <authorList>
            <consortium name="Pathogen Informatics"/>
            <person name="Doyle S."/>
        </authorList>
    </citation>
    <scope>NUCLEOTIDE SEQUENCE [LARGE SCALE GENOMIC DNA]</scope>
    <source>
        <strain evidence="1 2">NCTC10343</strain>
    </source>
</reference>
<dbReference type="AlphaFoldDB" id="A0A378XR68"/>
<evidence type="ECO:0000313" key="1">
    <source>
        <dbReference type="EMBL" id="SUA63168.1"/>
    </source>
</evidence>
<dbReference type="Proteomes" id="UP000254400">
    <property type="component" value="Unassembled WGS sequence"/>
</dbReference>
<dbReference type="GeneID" id="93349399"/>
<keyword evidence="1" id="KW-0436">Ligase</keyword>
<dbReference type="EMBL" id="UGSC01000001">
    <property type="protein sequence ID" value="SUA63168.1"/>
    <property type="molecule type" value="Genomic_DNA"/>
</dbReference>
<gene>
    <name evidence="1" type="primary">M1-706</name>
    <name evidence="1" type="ORF">NCTC10343_00578</name>
</gene>
<dbReference type="EC" id="6.3.5.3" evidence="1"/>
<organism evidence="1 2">
    <name type="scientific">Paenibacillus polymyxa</name>
    <name type="common">Bacillus polymyxa</name>
    <dbReference type="NCBI Taxonomy" id="1406"/>
    <lineage>
        <taxon>Bacteria</taxon>
        <taxon>Bacillati</taxon>
        <taxon>Bacillota</taxon>
        <taxon>Bacilli</taxon>
        <taxon>Bacillales</taxon>
        <taxon>Paenibacillaceae</taxon>
        <taxon>Paenibacillus</taxon>
    </lineage>
</organism>
<dbReference type="GO" id="GO:0004642">
    <property type="term" value="F:phosphoribosylformylglycinamidine synthase activity"/>
    <property type="evidence" value="ECO:0007669"/>
    <property type="project" value="UniProtKB-EC"/>
</dbReference>
<accession>A0A378XR68</accession>
<name>A0A378XR68_PAEPO</name>